<proteinExistence type="predicted"/>
<dbReference type="InterPro" id="IPR036111">
    <property type="entry name" value="Mal/L-sulfo/L-lacto_DH-like_sf"/>
</dbReference>
<dbReference type="AlphaFoldDB" id="A0A8S9ZDD4"/>
<evidence type="ECO:0000313" key="1">
    <source>
        <dbReference type="EMBL" id="KAF7629195.1"/>
    </source>
</evidence>
<reference evidence="1" key="1">
    <citation type="journal article" date="2020" name="Ecol. Evol.">
        <title>Genome structure and content of the rice root-knot nematode (Meloidogyne graminicola).</title>
        <authorList>
            <person name="Phan N.T."/>
            <person name="Danchin E.G.J."/>
            <person name="Klopp C."/>
            <person name="Perfus-Barbeoch L."/>
            <person name="Kozlowski D.K."/>
            <person name="Koutsovoulos G.D."/>
            <person name="Lopez-Roques C."/>
            <person name="Bouchez O."/>
            <person name="Zahm M."/>
            <person name="Besnard G."/>
            <person name="Bellafiore S."/>
        </authorList>
    </citation>
    <scope>NUCLEOTIDE SEQUENCE</scope>
    <source>
        <strain evidence="1">VN-18</strain>
    </source>
</reference>
<dbReference type="SUPFAM" id="SSF89733">
    <property type="entry name" value="L-sulfolactate dehydrogenase-like"/>
    <property type="match status" value="1"/>
</dbReference>
<gene>
    <name evidence="1" type="ORF">Mgra_00009305</name>
</gene>
<name>A0A8S9ZDD4_9BILA</name>
<sequence length="422" mass="48417">MFLTTSTIFYYFTIKIYIEIEKQTSNIYTNFDLICFEFFGCMLEQKIDQIIKQMLSSNTFEMIQIPQGEYNDLVAERDLLRVKQNVLTRICISVNEEKDKLTGVVDKNLLNKFIIGRNHFVAWPKSRRCPLCDHTVNNASNWPQHLSRFHNTFYLNDTLVLADKDNVRNFIVNFLGNLGIKNNYALEIALIMLLSDEVGLTFETGITVDYGLESLEKLAFKIASNGVNVSDGQLLATEIDYMTFSIDGSNVLEPIVAMISLEKIITLANIHGAGIMFLLNVNLWIKEYYAKKISDEGFLGMVITGQTVTIFFEELQLTNIKIDYKFKTFLTLLELGKLYDSYGRCTFVARQILQTKKDIVRQSLISQFGMFNMIGNKQLMYVERFNFVNGLIYTKKLYYKLLKLAEACGVEIFAIAVPAKSN</sequence>
<dbReference type="EMBL" id="JABEBT010000147">
    <property type="protein sequence ID" value="KAF7629195.1"/>
    <property type="molecule type" value="Genomic_DNA"/>
</dbReference>
<organism evidence="1 2">
    <name type="scientific">Meloidogyne graminicola</name>
    <dbReference type="NCBI Taxonomy" id="189291"/>
    <lineage>
        <taxon>Eukaryota</taxon>
        <taxon>Metazoa</taxon>
        <taxon>Ecdysozoa</taxon>
        <taxon>Nematoda</taxon>
        <taxon>Chromadorea</taxon>
        <taxon>Rhabditida</taxon>
        <taxon>Tylenchina</taxon>
        <taxon>Tylenchomorpha</taxon>
        <taxon>Tylenchoidea</taxon>
        <taxon>Meloidogynidae</taxon>
        <taxon>Meloidogyninae</taxon>
        <taxon>Meloidogyne</taxon>
    </lineage>
</organism>
<evidence type="ECO:0000313" key="2">
    <source>
        <dbReference type="Proteomes" id="UP000605970"/>
    </source>
</evidence>
<keyword evidence="2" id="KW-1185">Reference proteome</keyword>
<protein>
    <submittedName>
        <fullName evidence="1">Uncharacterized protein</fullName>
    </submittedName>
</protein>
<comment type="caution">
    <text evidence="1">The sequence shown here is derived from an EMBL/GenBank/DDBJ whole genome shotgun (WGS) entry which is preliminary data.</text>
</comment>
<dbReference type="Proteomes" id="UP000605970">
    <property type="component" value="Unassembled WGS sequence"/>
</dbReference>
<accession>A0A8S9ZDD4</accession>
<dbReference type="GO" id="GO:0016491">
    <property type="term" value="F:oxidoreductase activity"/>
    <property type="evidence" value="ECO:0007669"/>
    <property type="project" value="InterPro"/>
</dbReference>